<feature type="compositionally biased region" description="Basic and acidic residues" evidence="1">
    <location>
        <begin position="167"/>
        <end position="183"/>
    </location>
</feature>
<keyword evidence="4" id="KW-1185">Reference proteome</keyword>
<dbReference type="EMBL" id="JANBVO010000040">
    <property type="protein sequence ID" value="KAJ9136497.1"/>
    <property type="molecule type" value="Genomic_DNA"/>
</dbReference>
<keyword evidence="2" id="KW-0472">Membrane</keyword>
<feature type="compositionally biased region" description="Polar residues" evidence="1">
    <location>
        <begin position="391"/>
        <end position="406"/>
    </location>
</feature>
<proteinExistence type="predicted"/>
<accession>A0AA38R6B2</accession>
<protein>
    <submittedName>
        <fullName evidence="3">RING-like domain-containing protein</fullName>
    </submittedName>
</protein>
<feature type="compositionally biased region" description="Basic and acidic residues" evidence="1">
    <location>
        <begin position="365"/>
        <end position="379"/>
    </location>
</feature>
<evidence type="ECO:0000256" key="1">
    <source>
        <dbReference type="SAM" id="MobiDB-lite"/>
    </source>
</evidence>
<gene>
    <name evidence="3" type="ORF">NKR23_g9819</name>
</gene>
<name>A0AA38R6B2_9PEZI</name>
<reference evidence="3" key="1">
    <citation type="submission" date="2022-07" db="EMBL/GenBank/DDBJ databases">
        <title>Fungi with potential for degradation of polypropylene.</title>
        <authorList>
            <person name="Gostincar C."/>
        </authorList>
    </citation>
    <scope>NUCLEOTIDE SEQUENCE</scope>
    <source>
        <strain evidence="3">EXF-13308</strain>
    </source>
</reference>
<evidence type="ECO:0000313" key="3">
    <source>
        <dbReference type="EMBL" id="KAJ9136497.1"/>
    </source>
</evidence>
<evidence type="ECO:0000313" key="4">
    <source>
        <dbReference type="Proteomes" id="UP001174694"/>
    </source>
</evidence>
<feature type="compositionally biased region" description="Basic and acidic residues" evidence="1">
    <location>
        <begin position="129"/>
        <end position="145"/>
    </location>
</feature>
<feature type="transmembrane region" description="Helical" evidence="2">
    <location>
        <begin position="332"/>
        <end position="356"/>
    </location>
</feature>
<keyword evidence="2" id="KW-0812">Transmembrane</keyword>
<feature type="region of interest" description="Disordered" evidence="1">
    <location>
        <begin position="365"/>
        <end position="432"/>
    </location>
</feature>
<feature type="region of interest" description="Disordered" evidence="1">
    <location>
        <begin position="1"/>
        <end position="183"/>
    </location>
</feature>
<dbReference type="AlphaFoldDB" id="A0AA38R6B2"/>
<evidence type="ECO:0000256" key="2">
    <source>
        <dbReference type="SAM" id="Phobius"/>
    </source>
</evidence>
<keyword evidence="2" id="KW-1133">Transmembrane helix</keyword>
<dbReference type="Proteomes" id="UP001174694">
    <property type="component" value="Unassembled WGS sequence"/>
</dbReference>
<organism evidence="3 4">
    <name type="scientific">Pleurostoma richardsiae</name>
    <dbReference type="NCBI Taxonomy" id="41990"/>
    <lineage>
        <taxon>Eukaryota</taxon>
        <taxon>Fungi</taxon>
        <taxon>Dikarya</taxon>
        <taxon>Ascomycota</taxon>
        <taxon>Pezizomycotina</taxon>
        <taxon>Sordariomycetes</taxon>
        <taxon>Sordariomycetidae</taxon>
        <taxon>Calosphaeriales</taxon>
        <taxon>Pleurostomataceae</taxon>
        <taxon>Pleurostoma</taxon>
    </lineage>
</organism>
<comment type="caution">
    <text evidence="3">The sequence shown here is derived from an EMBL/GenBank/DDBJ whole genome shotgun (WGS) entry which is preliminary data.</text>
</comment>
<sequence length="432" mass="47266">MLEYFTYKKFKKHRDEKREKEEHDVQEEVPAPPSALDNALQGSNNQVLVKHDVEDTDNVADSANPKSPQPAEPVLSDDDERFLERITSESSYADEDGRRPPLPPRVKTPDISLDSDDESQRVVDNAAEAGKEAGKEMAGKTDKKANRFSFFRRKSKSKKGPAAEGAEPERLAVPEPEAEREKDDITKVLDDLNLAASNNKTFSLSEESSELVRQFTVVLKDLVNGVPTAARDLQNLLQDHDGVLSRQYEKLPKSMKKLVTQLPSKLTGSLAPELLAVAAESQGLAHDTSSKVGIKATAKSLLKPKNLQELVTKPGAVVGMLKAIVNALKVRWPAFMGTNVIWSIALFLLLFVLWYCHKRGRETRLEQEKAAEDGDRVEELPDDPALPEAGTATSPPIATATESGPASSGVKLPPPPIGVYAPDATSPEVKVE</sequence>
<feature type="compositionally biased region" description="Basic residues" evidence="1">
    <location>
        <begin position="150"/>
        <end position="159"/>
    </location>
</feature>